<dbReference type="InterPro" id="IPR008921">
    <property type="entry name" value="DNA_pol3_clamp-load_cplx_C"/>
</dbReference>
<feature type="domain" description="AAA+ ATPase" evidence="4">
    <location>
        <begin position="36"/>
        <end position="189"/>
    </location>
</feature>
<dbReference type="GO" id="GO:0016887">
    <property type="term" value="F:ATP hydrolysis activity"/>
    <property type="evidence" value="ECO:0007669"/>
    <property type="project" value="InterPro"/>
</dbReference>
<dbReference type="AlphaFoldDB" id="A0A6C0L8J5"/>
<organism evidence="5">
    <name type="scientific">viral metagenome</name>
    <dbReference type="NCBI Taxonomy" id="1070528"/>
    <lineage>
        <taxon>unclassified sequences</taxon>
        <taxon>metagenomes</taxon>
        <taxon>organismal metagenomes</taxon>
    </lineage>
</organism>
<dbReference type="PANTHER" id="PTHR11669">
    <property type="entry name" value="REPLICATION FACTOR C / DNA POLYMERASE III GAMMA-TAU SUBUNIT"/>
    <property type="match status" value="1"/>
</dbReference>
<dbReference type="GO" id="GO:0005663">
    <property type="term" value="C:DNA replication factor C complex"/>
    <property type="evidence" value="ECO:0007669"/>
    <property type="project" value="TreeGrafter"/>
</dbReference>
<evidence type="ECO:0000256" key="3">
    <source>
        <dbReference type="ARBA" id="ARBA00022840"/>
    </source>
</evidence>
<dbReference type="InterPro" id="IPR003593">
    <property type="entry name" value="AAA+_ATPase"/>
</dbReference>
<dbReference type="CDD" id="cd00009">
    <property type="entry name" value="AAA"/>
    <property type="match status" value="1"/>
</dbReference>
<accession>A0A6C0L8J5</accession>
<keyword evidence="1" id="KW-0235">DNA replication</keyword>
<dbReference type="GO" id="GO:0006261">
    <property type="term" value="P:DNA-templated DNA replication"/>
    <property type="evidence" value="ECO:0007669"/>
    <property type="project" value="TreeGrafter"/>
</dbReference>
<evidence type="ECO:0000259" key="4">
    <source>
        <dbReference type="SMART" id="SM00382"/>
    </source>
</evidence>
<dbReference type="PANTHER" id="PTHR11669:SF20">
    <property type="entry name" value="REPLICATION FACTOR C SUBUNIT 4"/>
    <property type="match status" value="1"/>
</dbReference>
<dbReference type="Gene3D" id="3.40.50.300">
    <property type="entry name" value="P-loop containing nucleotide triphosphate hydrolases"/>
    <property type="match status" value="1"/>
</dbReference>
<dbReference type="GO" id="GO:0003689">
    <property type="term" value="F:DNA clamp loader activity"/>
    <property type="evidence" value="ECO:0007669"/>
    <property type="project" value="TreeGrafter"/>
</dbReference>
<keyword evidence="2" id="KW-0547">Nucleotide-binding</keyword>
<dbReference type="GO" id="GO:0006281">
    <property type="term" value="P:DNA repair"/>
    <property type="evidence" value="ECO:0007669"/>
    <property type="project" value="TreeGrafter"/>
</dbReference>
<dbReference type="SUPFAM" id="SSF48019">
    <property type="entry name" value="post-AAA+ oligomerization domain-like"/>
    <property type="match status" value="1"/>
</dbReference>
<dbReference type="GO" id="GO:0003677">
    <property type="term" value="F:DNA binding"/>
    <property type="evidence" value="ECO:0007669"/>
    <property type="project" value="InterPro"/>
</dbReference>
<proteinExistence type="predicted"/>
<dbReference type="InterPro" id="IPR003959">
    <property type="entry name" value="ATPase_AAA_core"/>
</dbReference>
<dbReference type="SMART" id="SM00382">
    <property type="entry name" value="AAA"/>
    <property type="match status" value="1"/>
</dbReference>
<keyword evidence="3" id="KW-0067">ATP-binding</keyword>
<reference evidence="5" key="1">
    <citation type="journal article" date="2020" name="Nature">
        <title>Giant virus diversity and host interactions through global metagenomics.</title>
        <authorList>
            <person name="Schulz F."/>
            <person name="Roux S."/>
            <person name="Paez-Espino D."/>
            <person name="Jungbluth S."/>
            <person name="Walsh D.A."/>
            <person name="Denef V.J."/>
            <person name="McMahon K.D."/>
            <person name="Konstantinidis K.T."/>
            <person name="Eloe-Fadrosh E.A."/>
            <person name="Kyrpides N.C."/>
            <person name="Woyke T."/>
        </authorList>
    </citation>
    <scope>NUCLEOTIDE SEQUENCE</scope>
    <source>
        <strain evidence="5">GVMAG-M-3300027759-42</strain>
    </source>
</reference>
<name>A0A6C0L8J5_9ZZZZ</name>
<dbReference type="InterPro" id="IPR050238">
    <property type="entry name" value="DNA_Rep/Repair_Clamp_Loader"/>
</dbReference>
<evidence type="ECO:0000256" key="2">
    <source>
        <dbReference type="ARBA" id="ARBA00022741"/>
    </source>
</evidence>
<evidence type="ECO:0000256" key="1">
    <source>
        <dbReference type="ARBA" id="ARBA00022705"/>
    </source>
</evidence>
<dbReference type="Gene3D" id="1.10.8.60">
    <property type="match status" value="1"/>
</dbReference>
<dbReference type="InterPro" id="IPR027417">
    <property type="entry name" value="P-loop_NTPase"/>
</dbReference>
<dbReference type="SUPFAM" id="SSF52540">
    <property type="entry name" value="P-loop containing nucleoside triphosphate hydrolases"/>
    <property type="match status" value="1"/>
</dbReference>
<protein>
    <recommendedName>
        <fullName evidence="4">AAA+ ATPase domain-containing protein</fullName>
    </recommendedName>
</protein>
<dbReference type="GO" id="GO:0005524">
    <property type="term" value="F:ATP binding"/>
    <property type="evidence" value="ECO:0007669"/>
    <property type="project" value="UniProtKB-KW"/>
</dbReference>
<evidence type="ECO:0000313" key="5">
    <source>
        <dbReference type="EMBL" id="QHU26757.1"/>
    </source>
</evidence>
<dbReference type="EMBL" id="MN740444">
    <property type="protein sequence ID" value="QHU26757.1"/>
    <property type="molecule type" value="Genomic_DNA"/>
</dbReference>
<dbReference type="Pfam" id="PF00004">
    <property type="entry name" value="AAA"/>
    <property type="match status" value="1"/>
</dbReference>
<sequence>MLPTTTFISKYKPYFINDFCIDKKLLTALKTLLEINNLNILIIGNPSSGKTTMLYALIREYYNLGKDHSFPENNILFVNNLKEQGIQYFRNEMKTFCQTHSAIHGKKKLVIIDDLDSINEQSQQVFRNYIDKYKHNIHFISVCTNIQKVIESIQSRLHIIQLTPPTNTQIKDIMTKIITTEKIEIDEESKDYIMMISLGSIRVLINLLEKIYIYGEPVHIVSCKKICSTISFQEFETYIDRLNRGDLSGAIDVLYSIHDYGYSVIDILDYFFAFIKITKTMDDEIKYKIIPFLCKYITVFHNVHEDGIELALFTNNLHELLQHGLE</sequence>